<dbReference type="Proteomes" id="UP001082899">
    <property type="component" value="Unassembled WGS sequence"/>
</dbReference>
<keyword evidence="3" id="KW-0238">DNA-binding</keyword>
<evidence type="ECO:0000313" key="7">
    <source>
        <dbReference type="Proteomes" id="UP001082899"/>
    </source>
</evidence>
<dbReference type="Pfam" id="PF00589">
    <property type="entry name" value="Phage_integrase"/>
    <property type="match status" value="1"/>
</dbReference>
<protein>
    <submittedName>
        <fullName evidence="6">Tyrosine-type recombinase/integrase</fullName>
    </submittedName>
</protein>
<keyword evidence="4" id="KW-0233">DNA recombination</keyword>
<dbReference type="PANTHER" id="PTHR30629:SF2">
    <property type="entry name" value="PROPHAGE INTEGRASE INTS-RELATED"/>
    <property type="match status" value="1"/>
</dbReference>
<keyword evidence="2" id="KW-0229">DNA integration</keyword>
<dbReference type="InterPro" id="IPR011010">
    <property type="entry name" value="DNA_brk_join_enz"/>
</dbReference>
<dbReference type="InterPro" id="IPR002104">
    <property type="entry name" value="Integrase_catalytic"/>
</dbReference>
<comment type="caution">
    <text evidence="6">The sequence shown here is derived from an EMBL/GenBank/DDBJ whole genome shotgun (WGS) entry which is preliminary data.</text>
</comment>
<sequence>MRGRRRKQAEGLPNRVYKRSNSFWWVRTTDQKWIKLSREAEGETRMLARLAEEKRKIEVDVSTGSLPRLVQIYMTDHQARYADSFRKEWIRRGECVRTAFAHWDIEQVDAGAIDDFLRQNWGEKLSSLQAMHGWMSKFFSWAVVRRYAIVNPCREVSITKPKIRRVYITDHDFMAIRQALGMYVYTKRVNGVEKSMNATVPTGAMMQVFVDLCYLTCQRSTEIRHLRWSQVDYRKGVIHFVPSKTASSTGEAVDWPIIPSIASVFDRAKSIGVHSEYVIHDHHGQPKTDAACRDAWRDGKRRAGLEDRPYTVKDIRAKAMTDAKRQGYDLDALQIAGAHADRATTAGYIKSRDIPVSTVKLDLPSTSNA</sequence>
<dbReference type="InterPro" id="IPR010998">
    <property type="entry name" value="Integrase_recombinase_N"/>
</dbReference>
<evidence type="ECO:0000313" key="6">
    <source>
        <dbReference type="EMBL" id="MCY0388455.1"/>
    </source>
</evidence>
<dbReference type="RefSeq" id="WP_267848350.1">
    <property type="nucleotide sequence ID" value="NZ_JAPMXC010000005.1"/>
</dbReference>
<name>A0ABT3ZQF9_9BURK</name>
<dbReference type="PANTHER" id="PTHR30629">
    <property type="entry name" value="PROPHAGE INTEGRASE"/>
    <property type="match status" value="1"/>
</dbReference>
<proteinExistence type="inferred from homology"/>
<dbReference type="InterPro" id="IPR013762">
    <property type="entry name" value="Integrase-like_cat_sf"/>
</dbReference>
<evidence type="ECO:0000256" key="1">
    <source>
        <dbReference type="ARBA" id="ARBA00008857"/>
    </source>
</evidence>
<dbReference type="PROSITE" id="PS51898">
    <property type="entry name" value="TYR_RECOMBINASE"/>
    <property type="match status" value="1"/>
</dbReference>
<evidence type="ECO:0000256" key="3">
    <source>
        <dbReference type="ARBA" id="ARBA00023125"/>
    </source>
</evidence>
<keyword evidence="7" id="KW-1185">Reference proteome</keyword>
<feature type="domain" description="Tyr recombinase" evidence="5">
    <location>
        <begin position="180"/>
        <end position="361"/>
    </location>
</feature>
<gene>
    <name evidence="6" type="ORF">OVY01_14745</name>
</gene>
<evidence type="ECO:0000256" key="2">
    <source>
        <dbReference type="ARBA" id="ARBA00022908"/>
    </source>
</evidence>
<evidence type="ECO:0000256" key="4">
    <source>
        <dbReference type="ARBA" id="ARBA00023172"/>
    </source>
</evidence>
<reference evidence="6" key="1">
    <citation type="submission" date="2022-11" db="EMBL/GenBank/DDBJ databases">
        <title>Robbsia betulipollinis sp. nov., isolated from pollen of birch (Betula pendula).</title>
        <authorList>
            <person name="Shi H."/>
            <person name="Ambika Manirajan B."/>
            <person name="Ratering S."/>
            <person name="Geissler-Plaum R."/>
            <person name="Schnell S."/>
        </authorList>
    </citation>
    <scope>NUCLEOTIDE SEQUENCE</scope>
    <source>
        <strain evidence="6">Bb-Pol-6</strain>
    </source>
</reference>
<dbReference type="SUPFAM" id="SSF56349">
    <property type="entry name" value="DNA breaking-rejoining enzymes"/>
    <property type="match status" value="1"/>
</dbReference>
<dbReference type="Gene3D" id="1.10.443.10">
    <property type="entry name" value="Intergrase catalytic core"/>
    <property type="match status" value="1"/>
</dbReference>
<accession>A0ABT3ZQF9</accession>
<comment type="similarity">
    <text evidence="1">Belongs to the 'phage' integrase family.</text>
</comment>
<dbReference type="InterPro" id="IPR050808">
    <property type="entry name" value="Phage_Integrase"/>
</dbReference>
<dbReference type="Gene3D" id="1.10.150.130">
    <property type="match status" value="1"/>
</dbReference>
<evidence type="ECO:0000259" key="5">
    <source>
        <dbReference type="PROSITE" id="PS51898"/>
    </source>
</evidence>
<organism evidence="6 7">
    <name type="scientific">Robbsia betulipollinis</name>
    <dbReference type="NCBI Taxonomy" id="2981849"/>
    <lineage>
        <taxon>Bacteria</taxon>
        <taxon>Pseudomonadati</taxon>
        <taxon>Pseudomonadota</taxon>
        <taxon>Betaproteobacteria</taxon>
        <taxon>Burkholderiales</taxon>
        <taxon>Burkholderiaceae</taxon>
        <taxon>Robbsia</taxon>
    </lineage>
</organism>
<dbReference type="EMBL" id="JAPMXC010000005">
    <property type="protein sequence ID" value="MCY0388455.1"/>
    <property type="molecule type" value="Genomic_DNA"/>
</dbReference>